<keyword evidence="16" id="KW-1185">Reference proteome</keyword>
<evidence type="ECO:0000256" key="9">
    <source>
        <dbReference type="ARBA" id="ARBA00023277"/>
    </source>
</evidence>
<evidence type="ECO:0000256" key="12">
    <source>
        <dbReference type="SAM" id="MobiDB-lite"/>
    </source>
</evidence>
<keyword evidence="4" id="KW-0325">Glycoprotein</keyword>
<evidence type="ECO:0000256" key="1">
    <source>
        <dbReference type="ARBA" id="ARBA00001941"/>
    </source>
</evidence>
<evidence type="ECO:0000256" key="2">
    <source>
        <dbReference type="ARBA" id="ARBA00004609"/>
    </source>
</evidence>
<evidence type="ECO:0000256" key="4">
    <source>
        <dbReference type="ARBA" id="ARBA00022622"/>
    </source>
</evidence>
<keyword evidence="5" id="KW-0479">Metal-binding</keyword>
<proteinExistence type="predicted"/>
<keyword evidence="11" id="KW-0961">Cell wall biogenesis/degradation</keyword>
<feature type="domain" description="LysM" evidence="14">
    <location>
        <begin position="333"/>
        <end position="377"/>
    </location>
</feature>
<evidence type="ECO:0000256" key="7">
    <source>
        <dbReference type="ARBA" id="ARBA00022801"/>
    </source>
</evidence>
<dbReference type="InterPro" id="IPR018392">
    <property type="entry name" value="LysM"/>
</dbReference>
<gene>
    <name evidence="15" type="ORF">VKT23_001642</name>
</gene>
<evidence type="ECO:0000313" key="15">
    <source>
        <dbReference type="EMBL" id="KAK7470204.1"/>
    </source>
</evidence>
<feature type="domain" description="LysM" evidence="14">
    <location>
        <begin position="240"/>
        <end position="284"/>
    </location>
</feature>
<dbReference type="PANTHER" id="PTHR46471">
    <property type="entry name" value="CHITIN DEACETYLASE"/>
    <property type="match status" value="1"/>
</dbReference>
<keyword evidence="9" id="KW-0119">Carbohydrate metabolism</keyword>
<dbReference type="SUPFAM" id="SSF54106">
    <property type="entry name" value="LysM domain"/>
    <property type="match status" value="2"/>
</dbReference>
<keyword evidence="10" id="KW-0449">Lipoprotein</keyword>
<comment type="subcellular location">
    <subcellularLocation>
        <location evidence="2">Cell membrane</location>
        <topology evidence="2">Lipid-anchor</topology>
        <topology evidence="2">GPI-anchor</topology>
    </subcellularLocation>
</comment>
<accession>A0ABR1K022</accession>
<feature type="region of interest" description="Disordered" evidence="12">
    <location>
        <begin position="198"/>
        <end position="238"/>
    </location>
</feature>
<dbReference type="Gene3D" id="3.20.20.370">
    <property type="entry name" value="Glycoside hydrolase/deacetylase"/>
    <property type="match status" value="1"/>
</dbReference>
<sequence length="426" mass="44971">MNGNNWGCIYDPDMVAHVQNVYANGHQIASHTWSHPDISKLTNAQLDVEIMRLDQAFIKILGIKPNIFRPPYGSVTAAQVDYITTKHKKKVVTWDLDSEDTQGADTNAEVLAFYKTLAQQAEASNKMPRAPEFTLAHDVQPQTGTSSLEAATILLDADYTLITTAQCLDTEPYTYIGPPQTRDSTWTCDGTWDVSQYSEGTTSSSSGSSSTTSTIGSSTTLVSSTGTTSSTTPSSTACSKTYTVKSGDYCYLIAQNNGLTVDQLQAANPGMNCDTLQIGQVLSLCPSTSSTSSPPTSTSSTSPVTTSAPISISTSTTPAPSTVTTTPASSCPKSYTVKSGDYCYAIATNNGLTTAQLQAANPKMNCNNLQIGQVITIPCAGSSSSSSLASTTKAPSTTTTKAPSTPAPTTTKKCKIDLWIGSWYIC</sequence>
<comment type="caution">
    <text evidence="15">The sequence shown here is derived from an EMBL/GenBank/DDBJ whole genome shotgun (WGS) entry which is preliminary data.</text>
</comment>
<keyword evidence="6" id="KW-0732">Signal</keyword>
<keyword evidence="7" id="KW-0378">Hydrolase</keyword>
<evidence type="ECO:0000256" key="11">
    <source>
        <dbReference type="ARBA" id="ARBA00023316"/>
    </source>
</evidence>
<evidence type="ECO:0000256" key="10">
    <source>
        <dbReference type="ARBA" id="ARBA00023288"/>
    </source>
</evidence>
<keyword evidence="3" id="KW-1003">Cell membrane</keyword>
<dbReference type="PANTHER" id="PTHR46471:SF2">
    <property type="entry name" value="CHITIN DEACETYLASE-RELATED"/>
    <property type="match status" value="1"/>
</dbReference>
<keyword evidence="4" id="KW-0336">GPI-anchor</keyword>
<dbReference type="InterPro" id="IPR036779">
    <property type="entry name" value="LysM_dom_sf"/>
</dbReference>
<keyword evidence="8" id="KW-0472">Membrane</keyword>
<dbReference type="EMBL" id="JBANRG010000002">
    <property type="protein sequence ID" value="KAK7470204.1"/>
    <property type="molecule type" value="Genomic_DNA"/>
</dbReference>
<evidence type="ECO:0000256" key="5">
    <source>
        <dbReference type="ARBA" id="ARBA00022723"/>
    </source>
</evidence>
<dbReference type="PROSITE" id="PS51677">
    <property type="entry name" value="NODB"/>
    <property type="match status" value="1"/>
</dbReference>
<dbReference type="InterPro" id="IPR011330">
    <property type="entry name" value="Glyco_hydro/deAcase_b/a-brl"/>
</dbReference>
<comment type="cofactor">
    <cofactor evidence="1">
        <name>Co(2+)</name>
        <dbReference type="ChEBI" id="CHEBI:48828"/>
    </cofactor>
</comment>
<evidence type="ECO:0000256" key="6">
    <source>
        <dbReference type="ARBA" id="ARBA00022729"/>
    </source>
</evidence>
<feature type="domain" description="NodB homology" evidence="13">
    <location>
        <begin position="1"/>
        <end position="162"/>
    </location>
</feature>
<dbReference type="InterPro" id="IPR002509">
    <property type="entry name" value="NODB_dom"/>
</dbReference>
<dbReference type="Pfam" id="PF01476">
    <property type="entry name" value="LysM"/>
    <property type="match status" value="2"/>
</dbReference>
<name>A0ABR1K022_9AGAR</name>
<evidence type="ECO:0008006" key="17">
    <source>
        <dbReference type="Google" id="ProtNLM"/>
    </source>
</evidence>
<dbReference type="CDD" id="cd00118">
    <property type="entry name" value="LysM"/>
    <property type="match status" value="2"/>
</dbReference>
<protein>
    <recommendedName>
        <fullName evidence="17">Chitin deacetylase</fullName>
    </recommendedName>
</protein>
<dbReference type="SMART" id="SM00257">
    <property type="entry name" value="LysM"/>
    <property type="match status" value="2"/>
</dbReference>
<evidence type="ECO:0000259" key="13">
    <source>
        <dbReference type="PROSITE" id="PS51677"/>
    </source>
</evidence>
<dbReference type="Pfam" id="PF01522">
    <property type="entry name" value="Polysacc_deac_1"/>
    <property type="match status" value="1"/>
</dbReference>
<evidence type="ECO:0000313" key="16">
    <source>
        <dbReference type="Proteomes" id="UP001498398"/>
    </source>
</evidence>
<reference evidence="15 16" key="1">
    <citation type="submission" date="2024-01" db="EMBL/GenBank/DDBJ databases">
        <title>A draft genome for the cacao thread blight pathogen Marasmiellus scandens.</title>
        <authorList>
            <person name="Baruah I.K."/>
            <person name="Leung J."/>
            <person name="Bukari Y."/>
            <person name="Amoako-Attah I."/>
            <person name="Meinhardt L.W."/>
            <person name="Bailey B.A."/>
            <person name="Cohen S.P."/>
        </authorList>
    </citation>
    <scope>NUCLEOTIDE SEQUENCE [LARGE SCALE GENOMIC DNA]</scope>
    <source>
        <strain evidence="15 16">GH-19</strain>
    </source>
</reference>
<feature type="compositionally biased region" description="Low complexity" evidence="12">
    <location>
        <begin position="287"/>
        <end position="330"/>
    </location>
</feature>
<feature type="region of interest" description="Disordered" evidence="12">
    <location>
        <begin position="388"/>
        <end position="410"/>
    </location>
</feature>
<dbReference type="SUPFAM" id="SSF88713">
    <property type="entry name" value="Glycoside hydrolase/deacetylase"/>
    <property type="match status" value="1"/>
</dbReference>
<organism evidence="15 16">
    <name type="scientific">Marasmiellus scandens</name>
    <dbReference type="NCBI Taxonomy" id="2682957"/>
    <lineage>
        <taxon>Eukaryota</taxon>
        <taxon>Fungi</taxon>
        <taxon>Dikarya</taxon>
        <taxon>Basidiomycota</taxon>
        <taxon>Agaricomycotina</taxon>
        <taxon>Agaricomycetes</taxon>
        <taxon>Agaricomycetidae</taxon>
        <taxon>Agaricales</taxon>
        <taxon>Marasmiineae</taxon>
        <taxon>Omphalotaceae</taxon>
        <taxon>Marasmiellus</taxon>
    </lineage>
</organism>
<evidence type="ECO:0000256" key="8">
    <source>
        <dbReference type="ARBA" id="ARBA00023136"/>
    </source>
</evidence>
<evidence type="ECO:0000256" key="3">
    <source>
        <dbReference type="ARBA" id="ARBA00022475"/>
    </source>
</evidence>
<dbReference type="Gene3D" id="3.10.350.10">
    <property type="entry name" value="LysM domain"/>
    <property type="match status" value="2"/>
</dbReference>
<feature type="region of interest" description="Disordered" evidence="12">
    <location>
        <begin position="287"/>
        <end position="333"/>
    </location>
</feature>
<evidence type="ECO:0000259" key="14">
    <source>
        <dbReference type="PROSITE" id="PS51782"/>
    </source>
</evidence>
<dbReference type="Proteomes" id="UP001498398">
    <property type="component" value="Unassembled WGS sequence"/>
</dbReference>
<dbReference type="PROSITE" id="PS51782">
    <property type="entry name" value="LYSM"/>
    <property type="match status" value="2"/>
</dbReference>